<dbReference type="Proteomes" id="UP000431401">
    <property type="component" value="Unassembled WGS sequence"/>
</dbReference>
<keyword evidence="1" id="KW-0489">Methyltransferase</keyword>
<dbReference type="Gene3D" id="3.40.50.150">
    <property type="entry name" value="Vaccinia Virus protein VP39"/>
    <property type="match status" value="1"/>
</dbReference>
<dbReference type="OrthoDB" id="9805171at2"/>
<keyword evidence="5" id="KW-1185">Reference proteome</keyword>
<sequence length="209" mass="22903">MMDSSALLPTQQAYDEVAELYAGLFATELDTKPFDRAMFAAFAESAGDGPVADLGCGPGRITGHLRALGLDAFGVDISPEMIRLARAAHPQLRFELGPMQQLDAADSSIGGIVAWYSIIHTPPQLLPEVFAEFGRVLRPGGPLLLGFLAADAPHDVQPYDHRVAPAFRWATSRIEEMLRPYGFDVEARLSREPVEPERCPQAYLQVRKN</sequence>
<protein>
    <recommendedName>
        <fullName evidence="3">Methyltransferase domain-containing protein</fullName>
    </recommendedName>
</protein>
<dbReference type="RefSeq" id="WP_153341874.1">
    <property type="nucleotide sequence ID" value="NZ_WEGI01000005.1"/>
</dbReference>
<evidence type="ECO:0000259" key="3">
    <source>
        <dbReference type="Pfam" id="PF13649"/>
    </source>
</evidence>
<organism evidence="4 5">
    <name type="scientific">Nocardia aurantia</name>
    <dbReference type="NCBI Taxonomy" id="2585199"/>
    <lineage>
        <taxon>Bacteria</taxon>
        <taxon>Bacillati</taxon>
        <taxon>Actinomycetota</taxon>
        <taxon>Actinomycetes</taxon>
        <taxon>Mycobacteriales</taxon>
        <taxon>Nocardiaceae</taxon>
        <taxon>Nocardia</taxon>
    </lineage>
</organism>
<feature type="domain" description="Methyltransferase" evidence="3">
    <location>
        <begin position="51"/>
        <end position="141"/>
    </location>
</feature>
<dbReference type="InterPro" id="IPR041698">
    <property type="entry name" value="Methyltransf_25"/>
</dbReference>
<dbReference type="EMBL" id="WEGI01000005">
    <property type="protein sequence ID" value="MQY27136.1"/>
    <property type="molecule type" value="Genomic_DNA"/>
</dbReference>
<dbReference type="CDD" id="cd02440">
    <property type="entry name" value="AdoMet_MTases"/>
    <property type="match status" value="1"/>
</dbReference>
<dbReference type="PANTHER" id="PTHR43861">
    <property type="entry name" value="TRANS-ACONITATE 2-METHYLTRANSFERASE-RELATED"/>
    <property type="match status" value="1"/>
</dbReference>
<comment type="caution">
    <text evidence="4">The sequence shown here is derived from an EMBL/GenBank/DDBJ whole genome shotgun (WGS) entry which is preliminary data.</text>
</comment>
<dbReference type="GO" id="GO:0008168">
    <property type="term" value="F:methyltransferase activity"/>
    <property type="evidence" value="ECO:0007669"/>
    <property type="project" value="UniProtKB-KW"/>
</dbReference>
<dbReference type="GO" id="GO:0032259">
    <property type="term" value="P:methylation"/>
    <property type="evidence" value="ECO:0007669"/>
    <property type="project" value="UniProtKB-KW"/>
</dbReference>
<name>A0A7K0DN06_9NOCA</name>
<dbReference type="PANTHER" id="PTHR43861:SF1">
    <property type="entry name" value="TRANS-ACONITATE 2-METHYLTRANSFERASE"/>
    <property type="match status" value="1"/>
</dbReference>
<dbReference type="SUPFAM" id="SSF53335">
    <property type="entry name" value="S-adenosyl-L-methionine-dependent methyltransferases"/>
    <property type="match status" value="1"/>
</dbReference>
<evidence type="ECO:0000313" key="5">
    <source>
        <dbReference type="Proteomes" id="UP000431401"/>
    </source>
</evidence>
<reference evidence="4 5" key="1">
    <citation type="submission" date="2019-10" db="EMBL/GenBank/DDBJ databases">
        <title>Nocardia macrotermitis sp. nov. and Nocardia aurantia sp. nov., isolated from the gut of fungus growing-termite Macrotermes natalensis.</title>
        <authorList>
            <person name="Benndorf R."/>
            <person name="Schwitalla J."/>
            <person name="Martin K."/>
            <person name="De Beer W."/>
            <person name="Kaster A.-K."/>
            <person name="Vollmers J."/>
            <person name="Poulsen M."/>
            <person name="Beemelmanns C."/>
        </authorList>
    </citation>
    <scope>NUCLEOTIDE SEQUENCE [LARGE SCALE GENOMIC DNA]</scope>
    <source>
        <strain evidence="4 5">RB56</strain>
    </source>
</reference>
<keyword evidence="2" id="KW-0808">Transferase</keyword>
<dbReference type="InterPro" id="IPR029063">
    <property type="entry name" value="SAM-dependent_MTases_sf"/>
</dbReference>
<evidence type="ECO:0000256" key="1">
    <source>
        <dbReference type="ARBA" id="ARBA00022603"/>
    </source>
</evidence>
<evidence type="ECO:0000256" key="2">
    <source>
        <dbReference type="ARBA" id="ARBA00022679"/>
    </source>
</evidence>
<proteinExistence type="predicted"/>
<evidence type="ECO:0000313" key="4">
    <source>
        <dbReference type="EMBL" id="MQY27136.1"/>
    </source>
</evidence>
<dbReference type="Pfam" id="PF13649">
    <property type="entry name" value="Methyltransf_25"/>
    <property type="match status" value="1"/>
</dbReference>
<dbReference type="AlphaFoldDB" id="A0A7K0DN06"/>
<accession>A0A7K0DN06</accession>
<gene>
    <name evidence="4" type="ORF">NRB56_27180</name>
</gene>